<feature type="chain" id="PRO_5042937400" evidence="1">
    <location>
        <begin position="20"/>
        <end position="404"/>
    </location>
</feature>
<sequence>MKILLCLILLLIATYSTNGKRWDKIKSNSLEHDVFRSYKIRTSNFSGCPSFSANGVSIDKSIVKDVKVDTSMFNFQTCNKLGTQFPNYFFNFFSLEVNNNSTNNGSSDGSNSEDYHDIDISKISVGYMPTFIIEYAENNNVDGFQYGGDEILGYINLSKQKYSLTKDQVQLEGNNGKNFTVYRFDVATENNVFQMAFYISGAPINVGDVKLSAEQSKVDVSIINYYNESINVRSKNCLFDSKLIKNLNCASTGPSNNTQSRLAITSFFATKSKTIDFDEKNKNDSKIQLKNEEISAGFSWVTEASVTDNKGVTTNVKVISNTSDFSKFTDFGALMIKESFRNGFFQSKFIIHSFDSIRPNNLTHDPVLGGESSLDSSSTSSSSSSLTILLSFIVSLSLTISLLI</sequence>
<feature type="signal peptide" evidence="1">
    <location>
        <begin position="1"/>
        <end position="19"/>
    </location>
</feature>
<dbReference type="PANTHER" id="PTHR38085:SF1">
    <property type="match status" value="1"/>
</dbReference>
<keyword evidence="1" id="KW-0732">Signal</keyword>
<evidence type="ECO:0000313" key="3">
    <source>
        <dbReference type="Proteomes" id="UP001344447"/>
    </source>
</evidence>
<proteinExistence type="predicted"/>
<name>A0AAN7YTW8_9MYCE</name>
<dbReference type="AlphaFoldDB" id="A0AAN7YTW8"/>
<evidence type="ECO:0000256" key="1">
    <source>
        <dbReference type="SAM" id="SignalP"/>
    </source>
</evidence>
<reference evidence="2 3" key="1">
    <citation type="submission" date="2023-11" db="EMBL/GenBank/DDBJ databases">
        <title>Dfirmibasis_genome.</title>
        <authorList>
            <person name="Edelbroek B."/>
            <person name="Kjellin J."/>
            <person name="Jerlstrom-Hultqvist J."/>
            <person name="Soderbom F."/>
        </authorList>
    </citation>
    <scope>NUCLEOTIDE SEQUENCE [LARGE SCALE GENOMIC DNA]</scope>
    <source>
        <strain evidence="2 3">TNS-C-14</strain>
    </source>
</reference>
<dbReference type="Proteomes" id="UP001344447">
    <property type="component" value="Unassembled WGS sequence"/>
</dbReference>
<comment type="caution">
    <text evidence="2">The sequence shown here is derived from an EMBL/GenBank/DDBJ whole genome shotgun (WGS) entry which is preliminary data.</text>
</comment>
<dbReference type="EMBL" id="JAVFKY010000003">
    <property type="protein sequence ID" value="KAK5578631.1"/>
    <property type="molecule type" value="Genomic_DNA"/>
</dbReference>
<protein>
    <submittedName>
        <fullName evidence="2">Uncharacterized protein</fullName>
    </submittedName>
</protein>
<evidence type="ECO:0000313" key="2">
    <source>
        <dbReference type="EMBL" id="KAK5578631.1"/>
    </source>
</evidence>
<gene>
    <name evidence="2" type="ORF">RB653_008303</name>
</gene>
<accession>A0AAN7YTW8</accession>
<keyword evidence="3" id="KW-1185">Reference proteome</keyword>
<dbReference type="PANTHER" id="PTHR38085">
    <property type="match status" value="1"/>
</dbReference>
<organism evidence="2 3">
    <name type="scientific">Dictyostelium firmibasis</name>
    <dbReference type="NCBI Taxonomy" id="79012"/>
    <lineage>
        <taxon>Eukaryota</taxon>
        <taxon>Amoebozoa</taxon>
        <taxon>Evosea</taxon>
        <taxon>Eumycetozoa</taxon>
        <taxon>Dictyostelia</taxon>
        <taxon>Dictyosteliales</taxon>
        <taxon>Dictyosteliaceae</taxon>
        <taxon>Dictyostelium</taxon>
    </lineage>
</organism>